<keyword evidence="1" id="KW-0732">Signal</keyword>
<protein>
    <submittedName>
        <fullName evidence="2">Uncharacterized protein</fullName>
    </submittedName>
</protein>
<dbReference type="EMBL" id="GBRH01252672">
    <property type="protein sequence ID" value="JAD45223.1"/>
    <property type="molecule type" value="Transcribed_RNA"/>
</dbReference>
<name>A0A0A9A5N1_ARUDO</name>
<dbReference type="AlphaFoldDB" id="A0A0A9A5N1"/>
<organism evidence="2">
    <name type="scientific">Arundo donax</name>
    <name type="common">Giant reed</name>
    <name type="synonym">Donax arundinaceus</name>
    <dbReference type="NCBI Taxonomy" id="35708"/>
    <lineage>
        <taxon>Eukaryota</taxon>
        <taxon>Viridiplantae</taxon>
        <taxon>Streptophyta</taxon>
        <taxon>Embryophyta</taxon>
        <taxon>Tracheophyta</taxon>
        <taxon>Spermatophyta</taxon>
        <taxon>Magnoliopsida</taxon>
        <taxon>Liliopsida</taxon>
        <taxon>Poales</taxon>
        <taxon>Poaceae</taxon>
        <taxon>PACMAD clade</taxon>
        <taxon>Arundinoideae</taxon>
        <taxon>Arundineae</taxon>
        <taxon>Arundo</taxon>
    </lineage>
</organism>
<proteinExistence type="predicted"/>
<accession>A0A0A9A5N1</accession>
<evidence type="ECO:0000313" key="2">
    <source>
        <dbReference type="EMBL" id="JAD45223.1"/>
    </source>
</evidence>
<feature type="signal peptide" evidence="1">
    <location>
        <begin position="1"/>
        <end position="18"/>
    </location>
</feature>
<evidence type="ECO:0000256" key="1">
    <source>
        <dbReference type="SAM" id="SignalP"/>
    </source>
</evidence>
<reference evidence="2" key="1">
    <citation type="submission" date="2014-09" db="EMBL/GenBank/DDBJ databases">
        <authorList>
            <person name="Magalhaes I.L.F."/>
            <person name="Oliveira U."/>
            <person name="Santos F.R."/>
            <person name="Vidigal T.H.D.A."/>
            <person name="Brescovit A.D."/>
            <person name="Santos A.J."/>
        </authorList>
    </citation>
    <scope>NUCLEOTIDE SEQUENCE</scope>
    <source>
        <tissue evidence="2">Shoot tissue taken approximately 20 cm above the soil surface</tissue>
    </source>
</reference>
<sequence length="37" mass="4192">MLHLLHLVLALQILPVHLNSEASFDIYCSNLCMRALV</sequence>
<feature type="chain" id="PRO_5002042543" evidence="1">
    <location>
        <begin position="19"/>
        <end position="37"/>
    </location>
</feature>
<reference evidence="2" key="2">
    <citation type="journal article" date="2015" name="Data Brief">
        <title>Shoot transcriptome of the giant reed, Arundo donax.</title>
        <authorList>
            <person name="Barrero R.A."/>
            <person name="Guerrero F.D."/>
            <person name="Moolhuijzen P."/>
            <person name="Goolsby J.A."/>
            <person name="Tidwell J."/>
            <person name="Bellgard S.E."/>
            <person name="Bellgard M.I."/>
        </authorList>
    </citation>
    <scope>NUCLEOTIDE SEQUENCE</scope>
    <source>
        <tissue evidence="2">Shoot tissue taken approximately 20 cm above the soil surface</tissue>
    </source>
</reference>